<name>A0A7R9LB71_9ACAR</name>
<dbReference type="GO" id="GO:0050660">
    <property type="term" value="F:flavin adenine dinucleotide binding"/>
    <property type="evidence" value="ECO:0007669"/>
    <property type="project" value="InterPro"/>
</dbReference>
<dbReference type="GO" id="GO:0016614">
    <property type="term" value="F:oxidoreductase activity, acting on CH-OH group of donors"/>
    <property type="evidence" value="ECO:0007669"/>
    <property type="project" value="InterPro"/>
</dbReference>
<dbReference type="PANTHER" id="PTHR11552">
    <property type="entry name" value="GLUCOSE-METHANOL-CHOLINE GMC OXIDOREDUCTASE"/>
    <property type="match status" value="1"/>
</dbReference>
<accession>A0A7R9LB71</accession>
<dbReference type="Pfam" id="PF05199">
    <property type="entry name" value="GMC_oxred_C"/>
    <property type="match status" value="1"/>
</dbReference>
<gene>
    <name evidence="3" type="ORF">ONB1V03_LOCUS1389</name>
</gene>
<dbReference type="OrthoDB" id="269227at2759"/>
<sequence>MYNQMVRPRARGTVRLASRDPNVDPIVDPNYLGDPYDMDSTVHGIRNMITRISTVGPFAAQTRRITTTVPGCRKCGNDDECDEYLRCLVRQTAQAVYRHVGTCRCGSAADSKAVVDERLRVINVKRLRVVDASIMPQGVNSNHLPAAVMIAEYGSQMIQDDMV</sequence>
<comment type="similarity">
    <text evidence="1">Belongs to the GMC oxidoreductase family.</text>
</comment>
<evidence type="ECO:0000256" key="1">
    <source>
        <dbReference type="ARBA" id="ARBA00010790"/>
    </source>
</evidence>
<dbReference type="InterPro" id="IPR007867">
    <property type="entry name" value="GMC_OxRtase_C"/>
</dbReference>
<dbReference type="EMBL" id="OC915060">
    <property type="protein sequence ID" value="CAD7638429.1"/>
    <property type="molecule type" value="Genomic_DNA"/>
</dbReference>
<dbReference type="SUPFAM" id="SSF51905">
    <property type="entry name" value="FAD/NAD(P)-binding domain"/>
    <property type="match status" value="1"/>
</dbReference>
<protein>
    <recommendedName>
        <fullName evidence="2">Glucose-methanol-choline oxidoreductase C-terminal domain-containing protein</fullName>
    </recommendedName>
</protein>
<dbReference type="PANTHER" id="PTHR11552:SF158">
    <property type="entry name" value="GH23626P-RELATED"/>
    <property type="match status" value="1"/>
</dbReference>
<dbReference type="Gene3D" id="3.30.410.10">
    <property type="entry name" value="Cholesterol Oxidase, domain 2"/>
    <property type="match status" value="1"/>
</dbReference>
<evidence type="ECO:0000259" key="2">
    <source>
        <dbReference type="Pfam" id="PF05199"/>
    </source>
</evidence>
<dbReference type="AlphaFoldDB" id="A0A7R9LB71"/>
<reference evidence="3" key="1">
    <citation type="submission" date="2020-11" db="EMBL/GenBank/DDBJ databases">
        <authorList>
            <person name="Tran Van P."/>
        </authorList>
    </citation>
    <scope>NUCLEOTIDE SEQUENCE</scope>
</reference>
<dbReference type="EMBL" id="CAJPVJ010000235">
    <property type="protein sequence ID" value="CAG2161787.1"/>
    <property type="molecule type" value="Genomic_DNA"/>
</dbReference>
<proteinExistence type="inferred from homology"/>
<keyword evidence="4" id="KW-1185">Reference proteome</keyword>
<dbReference type="Gene3D" id="3.50.50.60">
    <property type="entry name" value="FAD/NAD(P)-binding domain"/>
    <property type="match status" value="1"/>
</dbReference>
<dbReference type="InterPro" id="IPR012132">
    <property type="entry name" value="GMC_OxRdtase"/>
</dbReference>
<dbReference type="SUPFAM" id="SSF54373">
    <property type="entry name" value="FAD-linked reductases, C-terminal domain"/>
    <property type="match status" value="1"/>
</dbReference>
<feature type="domain" description="Glucose-methanol-choline oxidoreductase C-terminal" evidence="2">
    <location>
        <begin position="8"/>
        <end position="151"/>
    </location>
</feature>
<dbReference type="InterPro" id="IPR036188">
    <property type="entry name" value="FAD/NAD-bd_sf"/>
</dbReference>
<evidence type="ECO:0000313" key="3">
    <source>
        <dbReference type="EMBL" id="CAD7638429.1"/>
    </source>
</evidence>
<dbReference type="Proteomes" id="UP000728032">
    <property type="component" value="Unassembled WGS sequence"/>
</dbReference>
<organism evidence="3">
    <name type="scientific">Oppiella nova</name>
    <dbReference type="NCBI Taxonomy" id="334625"/>
    <lineage>
        <taxon>Eukaryota</taxon>
        <taxon>Metazoa</taxon>
        <taxon>Ecdysozoa</taxon>
        <taxon>Arthropoda</taxon>
        <taxon>Chelicerata</taxon>
        <taxon>Arachnida</taxon>
        <taxon>Acari</taxon>
        <taxon>Acariformes</taxon>
        <taxon>Sarcoptiformes</taxon>
        <taxon>Oribatida</taxon>
        <taxon>Brachypylina</taxon>
        <taxon>Oppioidea</taxon>
        <taxon>Oppiidae</taxon>
        <taxon>Oppiella</taxon>
    </lineage>
</organism>
<evidence type="ECO:0000313" key="4">
    <source>
        <dbReference type="Proteomes" id="UP000728032"/>
    </source>
</evidence>